<keyword evidence="1" id="KW-0472">Membrane</keyword>
<feature type="transmembrane region" description="Helical" evidence="1">
    <location>
        <begin position="160"/>
        <end position="178"/>
    </location>
</feature>
<keyword evidence="1" id="KW-1133">Transmembrane helix</keyword>
<dbReference type="KEGG" id="mbas:ALGA_3175"/>
<dbReference type="RefSeq" id="WP_096430915.1">
    <property type="nucleotide sequence ID" value="NZ_AP018042.1"/>
</dbReference>
<feature type="transmembrane region" description="Helical" evidence="1">
    <location>
        <begin position="103"/>
        <end position="123"/>
    </location>
</feature>
<reference evidence="2 3" key="1">
    <citation type="journal article" date="2018" name="Mar. Genomics">
        <title>Complete genome sequence of Marinifilaceae bacterium strain SPP2, isolated from the Antarctic marine sediment.</title>
        <authorList>
            <person name="Watanabe M."/>
            <person name="Kojima H."/>
            <person name="Fukui M."/>
        </authorList>
    </citation>
    <scope>NUCLEOTIDE SEQUENCE [LARGE SCALE GENOMIC DNA]</scope>
    <source>
        <strain evidence="2 3">SPP2</strain>
    </source>
</reference>
<reference evidence="3" key="2">
    <citation type="journal article" date="2020" name="Antonie Van Leeuwenhoek">
        <title>Labilibaculum antarcticum sp. nov., a novel facultative anaerobic, psychrotorelant bacterium isolated from marine sediment of Antarctica.</title>
        <authorList>
            <person name="Watanabe M."/>
            <person name="Kojima H."/>
            <person name="Fukui M."/>
        </authorList>
    </citation>
    <scope>NUCLEOTIDE SEQUENCE [LARGE SCALE GENOMIC DNA]</scope>
    <source>
        <strain evidence="3">SPP2</strain>
    </source>
</reference>
<proteinExistence type="predicted"/>
<keyword evidence="1" id="KW-0812">Transmembrane</keyword>
<evidence type="ECO:0000313" key="2">
    <source>
        <dbReference type="EMBL" id="BAX81475.1"/>
    </source>
</evidence>
<dbReference type="OrthoDB" id="9870421at2"/>
<gene>
    <name evidence="2" type="ORF">ALGA_3175</name>
</gene>
<name>A0A1Y1CM96_9BACT</name>
<dbReference type="Proteomes" id="UP000218267">
    <property type="component" value="Chromosome"/>
</dbReference>
<feature type="transmembrane region" description="Helical" evidence="1">
    <location>
        <begin position="66"/>
        <end position="91"/>
    </location>
</feature>
<sequence>MHKDILIQLPYIFIQPQRYFREVIVNRTFVIKDLFYTAIGLFPIITILHIMESEVLSRFQTGLETFIYVFAFVLGLTFSLSFRTYFLTMVLKKMGHVYDYKSVGMIVGVSMIMNIIMILLPLIIQSADLNIYFEIVFRFWNLILILIGLVCLTKIRWIRIALVLLVMFGFEFMFRYLFGGIRL</sequence>
<evidence type="ECO:0008006" key="4">
    <source>
        <dbReference type="Google" id="ProtNLM"/>
    </source>
</evidence>
<accession>A0A1Y1CM96</accession>
<keyword evidence="3" id="KW-1185">Reference proteome</keyword>
<feature type="transmembrane region" description="Helical" evidence="1">
    <location>
        <begin position="135"/>
        <end position="153"/>
    </location>
</feature>
<evidence type="ECO:0000313" key="3">
    <source>
        <dbReference type="Proteomes" id="UP000218267"/>
    </source>
</evidence>
<evidence type="ECO:0000256" key="1">
    <source>
        <dbReference type="SAM" id="Phobius"/>
    </source>
</evidence>
<dbReference type="EMBL" id="AP018042">
    <property type="protein sequence ID" value="BAX81475.1"/>
    <property type="molecule type" value="Genomic_DNA"/>
</dbReference>
<protein>
    <recommendedName>
        <fullName evidence="4">Yip1 domain-containing protein</fullName>
    </recommendedName>
</protein>
<feature type="transmembrane region" description="Helical" evidence="1">
    <location>
        <begin position="34"/>
        <end position="51"/>
    </location>
</feature>
<dbReference type="AlphaFoldDB" id="A0A1Y1CM96"/>
<organism evidence="2 3">
    <name type="scientific">Labilibaculum antarcticum</name>
    <dbReference type="NCBI Taxonomy" id="1717717"/>
    <lineage>
        <taxon>Bacteria</taxon>
        <taxon>Pseudomonadati</taxon>
        <taxon>Bacteroidota</taxon>
        <taxon>Bacteroidia</taxon>
        <taxon>Marinilabiliales</taxon>
        <taxon>Marinifilaceae</taxon>
        <taxon>Labilibaculum</taxon>
    </lineage>
</organism>